<dbReference type="RefSeq" id="WP_153420161.1">
    <property type="nucleotide sequence ID" value="NZ_WFLM01000003.1"/>
</dbReference>
<dbReference type="GO" id="GO:0016491">
    <property type="term" value="F:oxidoreductase activity"/>
    <property type="evidence" value="ECO:0007669"/>
    <property type="project" value="UniProtKB-KW"/>
</dbReference>
<gene>
    <name evidence="4" type="ORF">GCL60_08075</name>
</gene>
<accession>A0A6N6VS74</accession>
<dbReference type="PANTHER" id="PTHR43673:SF10">
    <property type="entry name" value="NADH DEHYDROGENASE_NAD(P)H NITROREDUCTASE XCC3605-RELATED"/>
    <property type="match status" value="1"/>
</dbReference>
<name>A0A6N6VS74_9BACT</name>
<protein>
    <submittedName>
        <fullName evidence="4">Nitroreductase family protein</fullName>
    </submittedName>
</protein>
<dbReference type="PANTHER" id="PTHR43673">
    <property type="entry name" value="NAD(P)H NITROREDUCTASE YDGI-RELATED"/>
    <property type="match status" value="1"/>
</dbReference>
<evidence type="ECO:0000259" key="3">
    <source>
        <dbReference type="Pfam" id="PF00881"/>
    </source>
</evidence>
<dbReference type="Gene3D" id="3.40.109.10">
    <property type="entry name" value="NADH Oxidase"/>
    <property type="match status" value="1"/>
</dbReference>
<reference evidence="4 5" key="1">
    <citation type="submission" date="2019-10" db="EMBL/GenBank/DDBJ databases">
        <title>New species of Slilvanegrellaceae.</title>
        <authorList>
            <person name="Pitt A."/>
            <person name="Hahn M.W."/>
        </authorList>
    </citation>
    <scope>NUCLEOTIDE SEQUENCE [LARGE SCALE GENOMIC DNA]</scope>
    <source>
        <strain evidence="4 5">SP-Ram-0.45-NSY-1</strain>
    </source>
</reference>
<feature type="domain" description="Nitroreductase" evidence="3">
    <location>
        <begin position="31"/>
        <end position="233"/>
    </location>
</feature>
<dbReference type="SUPFAM" id="SSF55469">
    <property type="entry name" value="FMN-dependent nitroreductase-like"/>
    <property type="match status" value="1"/>
</dbReference>
<proteinExistence type="inferred from homology"/>
<dbReference type="AlphaFoldDB" id="A0A6N6VS74"/>
<keyword evidence="2" id="KW-0560">Oxidoreductase</keyword>
<dbReference type="InterPro" id="IPR029479">
    <property type="entry name" value="Nitroreductase"/>
</dbReference>
<keyword evidence="5" id="KW-1185">Reference proteome</keyword>
<dbReference type="OrthoDB" id="5296794at2"/>
<dbReference type="Pfam" id="PF00881">
    <property type="entry name" value="Nitroreductase"/>
    <property type="match status" value="1"/>
</dbReference>
<dbReference type="InterPro" id="IPR000415">
    <property type="entry name" value="Nitroreductase-like"/>
</dbReference>
<evidence type="ECO:0000256" key="2">
    <source>
        <dbReference type="ARBA" id="ARBA00023002"/>
    </source>
</evidence>
<evidence type="ECO:0000313" key="4">
    <source>
        <dbReference type="EMBL" id="KAB8038810.1"/>
    </source>
</evidence>
<evidence type="ECO:0000313" key="5">
    <source>
        <dbReference type="Proteomes" id="UP000437748"/>
    </source>
</evidence>
<dbReference type="EMBL" id="WFLM01000003">
    <property type="protein sequence ID" value="KAB8038810.1"/>
    <property type="molecule type" value="Genomic_DNA"/>
</dbReference>
<comment type="similarity">
    <text evidence="1">Belongs to the nitroreductase family.</text>
</comment>
<sequence>MSKNIFNTIPTKNYEEANPKINPEEFKKVVTSRRSVRVFTNTSIPENIMNECLDLALLAPNSSNLQPWEFYWVRSKDKKQELVKACLSQPAASTAAELIVCVARTNTWKQNAKKMLNLLESQGDKVPKTAIDYYKKIVPLAYTQGFLSIIGTIKKPILYIRGLKTPTPRNPVSNSDMVLWATKTCALAAENLMLALRAHSFDSCPMEGFDAQRVQKILNLPKDAYVVMVIGAGEKAPNGVYGPRIRFERSSFIKEV</sequence>
<dbReference type="CDD" id="cd02137">
    <property type="entry name" value="MhqN-like"/>
    <property type="match status" value="1"/>
</dbReference>
<organism evidence="4 5">
    <name type="scientific">Silvanigrella paludirubra</name>
    <dbReference type="NCBI Taxonomy" id="2499159"/>
    <lineage>
        <taxon>Bacteria</taxon>
        <taxon>Pseudomonadati</taxon>
        <taxon>Bdellovibrionota</taxon>
        <taxon>Oligoflexia</taxon>
        <taxon>Silvanigrellales</taxon>
        <taxon>Silvanigrellaceae</taxon>
        <taxon>Silvanigrella</taxon>
    </lineage>
</organism>
<dbReference type="Proteomes" id="UP000437748">
    <property type="component" value="Unassembled WGS sequence"/>
</dbReference>
<comment type="caution">
    <text evidence="4">The sequence shown here is derived from an EMBL/GenBank/DDBJ whole genome shotgun (WGS) entry which is preliminary data.</text>
</comment>
<evidence type="ECO:0000256" key="1">
    <source>
        <dbReference type="ARBA" id="ARBA00007118"/>
    </source>
</evidence>